<name>A0ABQ4ZLG0_9ASTR</name>
<dbReference type="CDD" id="cd00303">
    <property type="entry name" value="retropepsin_like"/>
    <property type="match status" value="1"/>
</dbReference>
<protein>
    <submittedName>
        <fullName evidence="1">Homeodomain-like protein</fullName>
    </submittedName>
</protein>
<dbReference type="Gene3D" id="2.40.70.10">
    <property type="entry name" value="Acid Proteases"/>
    <property type="match status" value="1"/>
</dbReference>
<evidence type="ECO:0000313" key="2">
    <source>
        <dbReference type="Proteomes" id="UP001151760"/>
    </source>
</evidence>
<organism evidence="1 2">
    <name type="scientific">Tanacetum coccineum</name>
    <dbReference type="NCBI Taxonomy" id="301880"/>
    <lineage>
        <taxon>Eukaryota</taxon>
        <taxon>Viridiplantae</taxon>
        <taxon>Streptophyta</taxon>
        <taxon>Embryophyta</taxon>
        <taxon>Tracheophyta</taxon>
        <taxon>Spermatophyta</taxon>
        <taxon>Magnoliopsida</taxon>
        <taxon>eudicotyledons</taxon>
        <taxon>Gunneridae</taxon>
        <taxon>Pentapetalae</taxon>
        <taxon>asterids</taxon>
        <taxon>campanulids</taxon>
        <taxon>Asterales</taxon>
        <taxon>Asteraceae</taxon>
        <taxon>Asteroideae</taxon>
        <taxon>Anthemideae</taxon>
        <taxon>Anthemidinae</taxon>
        <taxon>Tanacetum</taxon>
    </lineage>
</organism>
<evidence type="ECO:0000313" key="1">
    <source>
        <dbReference type="EMBL" id="GJS91020.1"/>
    </source>
</evidence>
<accession>A0ABQ4ZLG0</accession>
<gene>
    <name evidence="1" type="ORF">Tco_0773656</name>
</gene>
<dbReference type="Proteomes" id="UP001151760">
    <property type="component" value="Unassembled WGS sequence"/>
</dbReference>
<dbReference type="PANTHER" id="PTHR33067:SF35">
    <property type="entry name" value="ASPARTIC PEPTIDASE DDI1-TYPE DOMAIN-CONTAINING PROTEIN"/>
    <property type="match status" value="1"/>
</dbReference>
<dbReference type="EMBL" id="BQNB010011472">
    <property type="protein sequence ID" value="GJS91020.1"/>
    <property type="molecule type" value="Genomic_DNA"/>
</dbReference>
<reference evidence="1" key="2">
    <citation type="submission" date="2022-01" db="EMBL/GenBank/DDBJ databases">
        <authorList>
            <person name="Yamashiro T."/>
            <person name="Shiraishi A."/>
            <person name="Satake H."/>
            <person name="Nakayama K."/>
        </authorList>
    </citation>
    <scope>NUCLEOTIDE SEQUENCE</scope>
</reference>
<proteinExistence type="predicted"/>
<comment type="caution">
    <text evidence="1">The sequence shown here is derived from an EMBL/GenBank/DDBJ whole genome shotgun (WGS) entry which is preliminary data.</text>
</comment>
<keyword evidence="2" id="KW-1185">Reference proteome</keyword>
<reference evidence="1" key="1">
    <citation type="journal article" date="2022" name="Int. J. Mol. Sci.">
        <title>Draft Genome of Tanacetum Coccineum: Genomic Comparison of Closely Related Tanacetum-Family Plants.</title>
        <authorList>
            <person name="Yamashiro T."/>
            <person name="Shiraishi A."/>
            <person name="Nakayama K."/>
            <person name="Satake H."/>
        </authorList>
    </citation>
    <scope>NUCLEOTIDE SEQUENCE</scope>
</reference>
<dbReference type="InterPro" id="IPR021109">
    <property type="entry name" value="Peptidase_aspartic_dom_sf"/>
</dbReference>
<sequence length="554" mass="63490">MNRDVNNLRENVHKIYQKSNKEFRHEEIKSIRTEETKQDNQGFTKPLRNLKETFERYLEESRIGLNKIKFEELSMVKLNARCSAVLQNELSPREKDPGSFVLPCIISNTTVRNTLADLRASISVMPFSMFKHLGLGNPISVNMVIEMAVRSMQSQKGIVKNILVKIHKFIFLVDFVILDIIKDVKVPIILGRPMLATAHARIDVFGGKFSLEVGKEQIIFNANEGATPVTVSPSYSPIPLSPNRSPGNNWDLVREFQDSDNNMGIEIDDFVAIDDLWDDLDPGALTNEQPLKPEFLNVGNRVHRHNPYNLKITCKIGFVNFNPYIDTHSPFNVMSRVACNSVIKRELVYTRNNMVGMENNLHVFVGCHTFLTDFIILENINEFVEKGLTVVLFGKPFKENVGLEEDINKGILWFKIGDDRIIFNMPRVERRLNKLTTEQQNMMYPILKVSDEDKAKGIRGIRAFEQETRDLDVEIKQMKELKANYGVTSPQELRRNQVNEGMSQHPSYGINASSCLRYNQHHQGRMTYPSHRYSVTSTQGFDTYCSILDIITQA</sequence>
<dbReference type="PANTHER" id="PTHR33067">
    <property type="entry name" value="RNA-DIRECTED DNA POLYMERASE-RELATED"/>
    <property type="match status" value="1"/>
</dbReference>